<feature type="signal peptide" evidence="2">
    <location>
        <begin position="1"/>
        <end position="18"/>
    </location>
</feature>
<gene>
    <name evidence="3" type="ORF">CJN711_LOCUS38890</name>
</gene>
<dbReference type="Proteomes" id="UP000663855">
    <property type="component" value="Unassembled WGS sequence"/>
</dbReference>
<keyword evidence="1" id="KW-1133">Transmembrane helix</keyword>
<dbReference type="AlphaFoldDB" id="A0A816CXJ3"/>
<keyword evidence="1" id="KW-0812">Transmembrane</keyword>
<dbReference type="EMBL" id="CAJNOV010019089">
    <property type="protein sequence ID" value="CAF1627456.1"/>
    <property type="molecule type" value="Genomic_DNA"/>
</dbReference>
<evidence type="ECO:0008006" key="5">
    <source>
        <dbReference type="Google" id="ProtNLM"/>
    </source>
</evidence>
<evidence type="ECO:0000256" key="2">
    <source>
        <dbReference type="SAM" id="SignalP"/>
    </source>
</evidence>
<accession>A0A816CXJ3</accession>
<sequence>MQNYPAIYFLFIVTSVASFSPDESSYEAYGLKIAGNDILLVESLPSQGAFSLRLAPFNKSLTCIISYNTPDQYIYTAAVARLIQNNDTIRFVFIGINKITNAPFIGSLNYAGINVTSYAAAANSAQRNNISCNAWNTNNYEIHSFNQFLYDEDDTNGNLDFFVLDVEPLGQYAYAFAQSFLLLYNLETNNVSIQLDLFVVVLGYVGNASTNYTPCAYLLSRSGSNWNVTDTWTYTPPTSTSWQASLTNWDADTYSAKYDMSVCFNDVKSQVLLGIQVTNSFLLLDIDQASKTFVLPFQLLSNEKAIGMGKALGWLNSDIAVILVNTYSLSYVWSASQIFTYNMSVNNSTVIKSILPNSQQTLAPEFGPILISLIVTKMGTAIMLDSTGNVYILLPSPPGSYSDTSTKSVSSFLPCIGGSFSSNYDIQPCSLCLQGFTTFGLTGQSSCMPCTDGAFCPLGSAFGNISSSSPLLTNLNPASAYPLSPKSTRFDNILMENMFVINRSPPKNCVAVSPFFWSSMIIAIGAVIIILMIVLKYAISDPRGKRTHDKLQRFFKQTDMIGDGELWVGGIVSFAIIFLCTCGYVFGGTYYQRYPIENRQSAVAFDCAGTLSNAQFSSGLMSIMVPPNDDELRIFELLDAQIFTLHIDFVNTLYACTDVTLTQIKDKSLPLTLLSCTNDNGSLSLAVLLPSHGITLQFLFVGINTIGGVRISLAGPSAEEENTSLEAQYNLVELTFAQTLSLNGCVLTEQPSLTMQLTKVINRTSPLHENDEKILSAFWLPYISADVNQIFADESEYIYATSSNTIISLSTSETAFYVLNTQKPIVDDAELVFTDFLFTITCIEMFALIFLIFKLLVLPLSKRIALCFGCRANLEKSFTTSNDALEMRFNQF</sequence>
<evidence type="ECO:0000313" key="3">
    <source>
        <dbReference type="EMBL" id="CAF1627456.1"/>
    </source>
</evidence>
<keyword evidence="1" id="KW-0472">Membrane</keyword>
<comment type="caution">
    <text evidence="3">The sequence shown here is derived from an EMBL/GenBank/DDBJ whole genome shotgun (WGS) entry which is preliminary data.</text>
</comment>
<organism evidence="3 4">
    <name type="scientific">Rotaria magnacalcarata</name>
    <dbReference type="NCBI Taxonomy" id="392030"/>
    <lineage>
        <taxon>Eukaryota</taxon>
        <taxon>Metazoa</taxon>
        <taxon>Spiralia</taxon>
        <taxon>Gnathifera</taxon>
        <taxon>Rotifera</taxon>
        <taxon>Eurotatoria</taxon>
        <taxon>Bdelloidea</taxon>
        <taxon>Philodinida</taxon>
        <taxon>Philodinidae</taxon>
        <taxon>Rotaria</taxon>
    </lineage>
</organism>
<protein>
    <recommendedName>
        <fullName evidence="5">Tyrosine-protein kinase ephrin type A/B receptor-like domain-containing protein</fullName>
    </recommendedName>
</protein>
<evidence type="ECO:0000313" key="4">
    <source>
        <dbReference type="Proteomes" id="UP000663855"/>
    </source>
</evidence>
<evidence type="ECO:0000256" key="1">
    <source>
        <dbReference type="SAM" id="Phobius"/>
    </source>
</evidence>
<reference evidence="3" key="1">
    <citation type="submission" date="2021-02" db="EMBL/GenBank/DDBJ databases">
        <authorList>
            <person name="Nowell W R."/>
        </authorList>
    </citation>
    <scope>NUCLEOTIDE SEQUENCE</scope>
</reference>
<feature type="transmembrane region" description="Helical" evidence="1">
    <location>
        <begin position="515"/>
        <end position="539"/>
    </location>
</feature>
<feature type="chain" id="PRO_5032706663" description="Tyrosine-protein kinase ephrin type A/B receptor-like domain-containing protein" evidence="2">
    <location>
        <begin position="19"/>
        <end position="892"/>
    </location>
</feature>
<feature type="transmembrane region" description="Helical" evidence="1">
    <location>
        <begin position="566"/>
        <end position="591"/>
    </location>
</feature>
<feature type="transmembrane region" description="Helical" evidence="1">
    <location>
        <begin position="836"/>
        <end position="857"/>
    </location>
</feature>
<proteinExistence type="predicted"/>
<keyword evidence="2" id="KW-0732">Signal</keyword>
<name>A0A816CXJ3_9BILA</name>